<dbReference type="EMBL" id="BOMH01000066">
    <property type="protein sequence ID" value="GID69696.1"/>
    <property type="molecule type" value="Genomic_DNA"/>
</dbReference>
<dbReference type="InterPro" id="IPR008585">
    <property type="entry name" value="Gamma_PGA_hydro"/>
</dbReference>
<protein>
    <submittedName>
        <fullName evidence="1">Uncharacterized protein</fullName>
    </submittedName>
</protein>
<name>A0A919MFZ0_9ACTN</name>
<evidence type="ECO:0000313" key="2">
    <source>
        <dbReference type="Proteomes" id="UP000619479"/>
    </source>
</evidence>
<sequence length="117" mass="12162">MSLHGCSPTEAGLPSTTAAVLVGGLDSGLRAKAVAALRVAFANTDVQVRDAAGTPDLNGDEPGNIVNRNLRGAGLQLELTTPLRDRMFLTNTRKDRGSTVLQPFTDFVTATRAALAG</sequence>
<evidence type="ECO:0000313" key="1">
    <source>
        <dbReference type="EMBL" id="GID69696.1"/>
    </source>
</evidence>
<dbReference type="InterPro" id="IPR038128">
    <property type="entry name" value="Gamma_PGA_hydro_sf"/>
</dbReference>
<comment type="caution">
    <text evidence="1">The sequence shown here is derived from an EMBL/GenBank/DDBJ whole genome shotgun (WGS) entry which is preliminary data.</text>
</comment>
<dbReference type="AlphaFoldDB" id="A0A919MFZ0"/>
<proteinExistence type="predicted"/>
<gene>
    <name evidence="1" type="ORF">Acy02nite_75770</name>
</gene>
<accession>A0A919MFZ0</accession>
<reference evidence="1" key="1">
    <citation type="submission" date="2021-01" db="EMBL/GenBank/DDBJ databases">
        <title>Whole genome shotgun sequence of Actinoplanes cyaneus NBRC 14990.</title>
        <authorList>
            <person name="Komaki H."/>
            <person name="Tamura T."/>
        </authorList>
    </citation>
    <scope>NUCLEOTIDE SEQUENCE</scope>
    <source>
        <strain evidence="1">NBRC 14990</strain>
    </source>
</reference>
<organism evidence="1 2">
    <name type="scientific">Actinoplanes cyaneus</name>
    <dbReference type="NCBI Taxonomy" id="52696"/>
    <lineage>
        <taxon>Bacteria</taxon>
        <taxon>Bacillati</taxon>
        <taxon>Actinomycetota</taxon>
        <taxon>Actinomycetes</taxon>
        <taxon>Micromonosporales</taxon>
        <taxon>Micromonosporaceae</taxon>
        <taxon>Actinoplanes</taxon>
    </lineage>
</organism>
<dbReference type="Proteomes" id="UP000619479">
    <property type="component" value="Unassembled WGS sequence"/>
</dbReference>
<dbReference type="Pfam" id="PF05908">
    <property type="entry name" value="Gamma_PGA_hydro"/>
    <property type="match status" value="1"/>
</dbReference>
<keyword evidence="2" id="KW-1185">Reference proteome</keyword>
<dbReference type="Gene3D" id="3.40.630.100">
    <property type="entry name" value="Poly-gamma-glutamate hydrolase, zinc-binding motif"/>
    <property type="match status" value="1"/>
</dbReference>